<dbReference type="Proteomes" id="UP000245921">
    <property type="component" value="Unassembled WGS sequence"/>
</dbReference>
<feature type="domain" description="Type III secretion system flagellar brake protein YcgR PilZN" evidence="2">
    <location>
        <begin position="16"/>
        <end position="98"/>
    </location>
</feature>
<reference evidence="3 4" key="1">
    <citation type="submission" date="2018-05" db="EMBL/GenBank/DDBJ databases">
        <title>Genomic Encyclopedia of Type Strains, Phase IV (KMG-IV): sequencing the most valuable type-strain genomes for metagenomic binning, comparative biology and taxonomic classification.</title>
        <authorList>
            <person name="Goeker M."/>
        </authorList>
    </citation>
    <scope>NUCLEOTIDE SEQUENCE [LARGE SCALE GENOMIC DNA]</scope>
    <source>
        <strain evidence="3 4">DSM 24906</strain>
    </source>
</reference>
<dbReference type="EMBL" id="QGGI01000017">
    <property type="protein sequence ID" value="PWJ88730.1"/>
    <property type="molecule type" value="Genomic_DNA"/>
</dbReference>
<feature type="domain" description="PilZ" evidence="1">
    <location>
        <begin position="108"/>
        <end position="217"/>
    </location>
</feature>
<protein>
    <submittedName>
        <fullName evidence="3">C-di-GMP-binding flagellar brake protein YcgR</fullName>
    </submittedName>
</protein>
<keyword evidence="3" id="KW-0282">Flagellum</keyword>
<comment type="caution">
    <text evidence="3">The sequence shown here is derived from an EMBL/GenBank/DDBJ whole genome shotgun (WGS) entry which is preliminary data.</text>
</comment>
<evidence type="ECO:0000313" key="4">
    <source>
        <dbReference type="Proteomes" id="UP000245921"/>
    </source>
</evidence>
<sequence length="230" mass="27152">MSEFIEKVFAKKSLEPNLAIEIEVDEEYYKGTYKSILHDYSTEKNLANIGIPIYKGGLIKLPIGINIKVRVYSNTSVFLFKSKIFKMGKEGNIRYLTIFVPDIIFKIQRRKYVRVPLVESGYYYLFEEYEKEKKPKKNRFLTKDFSAGGISMISSQTLNEKDRLYINIDLKDDLKIENQLSQVIRLIGKTDLNEYIYGVEFMNLDNKTESEYVKFVFRYQINSMKKNKRI</sequence>
<proteinExistence type="predicted"/>
<evidence type="ECO:0000313" key="3">
    <source>
        <dbReference type="EMBL" id="PWJ88730.1"/>
    </source>
</evidence>
<dbReference type="Pfam" id="PF07238">
    <property type="entry name" value="PilZ"/>
    <property type="match status" value="1"/>
</dbReference>
<keyword evidence="4" id="KW-1185">Reference proteome</keyword>
<organism evidence="3 4">
    <name type="scientific">Oceanotoga teriensis</name>
    <dbReference type="NCBI Taxonomy" id="515440"/>
    <lineage>
        <taxon>Bacteria</taxon>
        <taxon>Thermotogati</taxon>
        <taxon>Thermotogota</taxon>
        <taxon>Thermotogae</taxon>
        <taxon>Petrotogales</taxon>
        <taxon>Petrotogaceae</taxon>
        <taxon>Oceanotoga</taxon>
    </lineage>
</organism>
<evidence type="ECO:0000259" key="2">
    <source>
        <dbReference type="Pfam" id="PF12945"/>
    </source>
</evidence>
<keyword evidence="3" id="KW-0969">Cilium</keyword>
<keyword evidence="3" id="KW-0966">Cell projection</keyword>
<dbReference type="RefSeq" id="WP_109605737.1">
    <property type="nucleotide sequence ID" value="NZ_JAMHJO010000012.1"/>
</dbReference>
<dbReference type="GO" id="GO:0035438">
    <property type="term" value="F:cyclic-di-GMP binding"/>
    <property type="evidence" value="ECO:0007669"/>
    <property type="project" value="InterPro"/>
</dbReference>
<dbReference type="Pfam" id="PF12945">
    <property type="entry name" value="PilZNR"/>
    <property type="match status" value="1"/>
</dbReference>
<name>A0AA45C5F0_9BACT</name>
<gene>
    <name evidence="3" type="ORF">C7380_11720</name>
</gene>
<dbReference type="Gene3D" id="2.40.10.220">
    <property type="entry name" value="predicted glycosyltransferase like domains"/>
    <property type="match status" value="1"/>
</dbReference>
<dbReference type="InterPro" id="IPR009926">
    <property type="entry name" value="T3SS_YcgR_PilZN"/>
</dbReference>
<dbReference type="InterPro" id="IPR009875">
    <property type="entry name" value="PilZ_domain"/>
</dbReference>
<evidence type="ECO:0000259" key="1">
    <source>
        <dbReference type="Pfam" id="PF07238"/>
    </source>
</evidence>
<dbReference type="AlphaFoldDB" id="A0AA45C5F0"/>
<accession>A0AA45C5F0</accession>